<organism evidence="2 3">
    <name type="scientific">Hondaea fermentalgiana</name>
    <dbReference type="NCBI Taxonomy" id="2315210"/>
    <lineage>
        <taxon>Eukaryota</taxon>
        <taxon>Sar</taxon>
        <taxon>Stramenopiles</taxon>
        <taxon>Bigyra</taxon>
        <taxon>Labyrinthulomycetes</taxon>
        <taxon>Thraustochytrida</taxon>
        <taxon>Thraustochytriidae</taxon>
        <taxon>Hondaea</taxon>
    </lineage>
</organism>
<dbReference type="Pfam" id="PF11074">
    <property type="entry name" value="DUF2779"/>
    <property type="match status" value="1"/>
</dbReference>
<comment type="caution">
    <text evidence="2">The sequence shown here is derived from an EMBL/GenBank/DDBJ whole genome shotgun (WGS) entry which is preliminary data.</text>
</comment>
<accession>A0A2R5GFI6</accession>
<evidence type="ECO:0000313" key="3">
    <source>
        <dbReference type="Proteomes" id="UP000241890"/>
    </source>
</evidence>
<reference evidence="2 3" key="1">
    <citation type="submission" date="2017-12" db="EMBL/GenBank/DDBJ databases">
        <title>Sequencing, de novo assembly and annotation of complete genome of a new Thraustochytrid species, strain FCC1311.</title>
        <authorList>
            <person name="Sedici K."/>
            <person name="Godart F."/>
            <person name="Aiese Cigliano R."/>
            <person name="Sanseverino W."/>
            <person name="Barakat M."/>
            <person name="Ortet P."/>
            <person name="Marechal E."/>
            <person name="Cagnac O."/>
            <person name="Amato A."/>
        </authorList>
    </citation>
    <scope>NUCLEOTIDE SEQUENCE [LARGE SCALE GENOMIC DNA]</scope>
</reference>
<sequence>MEESASFPLAVGERLQRFVPTYFGPGVDLSSYRSMNKALAATYEALCDPDVQRIYEATFEVDGVLVRADVLERAPEDDYTWDLIEVKSSSSVREDHLMDLAVQSYVIRRDGSVDLRKASLASINGEFKLPKADPALADQERYKGLFTLTTLPLSPCSDEDGLPLSADESKTNEKTSDETRARFLAIKEEIAWMHEHILDEDAPCPEVEVGSHCNKPMDFETVQQIVPEGPIFVHSIAAERSVLKKLANHPSCKDIKEALRKVQSRMVCTLKLCKEHYYAPEQMGSFSLKAVVKGIPNSEVRYMDGGAVSNGQDAQIAWFIYNKENTSAKQREALAADLVRYCAKDTFALVELIEYLSLDDTAFVRARENSALGVRAQEAISSS</sequence>
<dbReference type="InParanoid" id="A0A2R5GFI6"/>
<proteinExistence type="predicted"/>
<gene>
    <name evidence="2" type="ORF">FCC1311_058682</name>
</gene>
<dbReference type="AlphaFoldDB" id="A0A2R5GFI6"/>
<dbReference type="InterPro" id="IPR021301">
    <property type="entry name" value="DUF2779"/>
</dbReference>
<protein>
    <recommendedName>
        <fullName evidence="1">DUF2779 domain-containing protein</fullName>
    </recommendedName>
</protein>
<evidence type="ECO:0000313" key="2">
    <source>
        <dbReference type="EMBL" id="GBG29647.1"/>
    </source>
</evidence>
<evidence type="ECO:0000259" key="1">
    <source>
        <dbReference type="Pfam" id="PF11074"/>
    </source>
</evidence>
<dbReference type="Proteomes" id="UP000241890">
    <property type="component" value="Unassembled WGS sequence"/>
</dbReference>
<name>A0A2R5GFI6_9STRA</name>
<dbReference type="EMBL" id="BEYU01000062">
    <property type="protein sequence ID" value="GBG29647.1"/>
    <property type="molecule type" value="Genomic_DNA"/>
</dbReference>
<keyword evidence="3" id="KW-1185">Reference proteome</keyword>
<feature type="domain" description="DUF2779" evidence="1">
    <location>
        <begin position="220"/>
        <end position="287"/>
    </location>
</feature>